<evidence type="ECO:0000313" key="2">
    <source>
        <dbReference type="EMBL" id="KAH9633190.1"/>
    </source>
</evidence>
<dbReference type="EMBL" id="JACEFF010000665">
    <property type="protein sequence ID" value="KAH9633190.1"/>
    <property type="molecule type" value="Genomic_DNA"/>
</dbReference>
<reference evidence="2" key="1">
    <citation type="journal article" date="2021" name="G3 (Bethesda)">
        <title>Genome and transcriptome analysis of the beet armyworm Spodoptera exigua reveals targets for pest control. .</title>
        <authorList>
            <person name="Simon S."/>
            <person name="Breeschoten T."/>
            <person name="Jansen H.J."/>
            <person name="Dirks R.P."/>
            <person name="Schranz M.E."/>
            <person name="Ros V.I.D."/>
        </authorList>
    </citation>
    <scope>NUCLEOTIDE SEQUENCE</scope>
    <source>
        <strain evidence="2">TB_SE_WUR_2020</strain>
    </source>
</reference>
<comment type="caution">
    <text evidence="2">The sequence shown here is derived from an EMBL/GenBank/DDBJ whole genome shotgun (WGS) entry which is preliminary data.</text>
</comment>
<evidence type="ECO:0000313" key="3">
    <source>
        <dbReference type="Proteomes" id="UP000814243"/>
    </source>
</evidence>
<protein>
    <submittedName>
        <fullName evidence="2">Uncharacterized protein</fullName>
    </submittedName>
</protein>
<dbReference type="AlphaFoldDB" id="A0A922MA56"/>
<feature type="non-terminal residue" evidence="2">
    <location>
        <position position="1"/>
    </location>
</feature>
<evidence type="ECO:0000256" key="1">
    <source>
        <dbReference type="SAM" id="MobiDB-lite"/>
    </source>
</evidence>
<dbReference type="Gene3D" id="1.10.340.70">
    <property type="match status" value="1"/>
</dbReference>
<dbReference type="Gene3D" id="2.40.70.10">
    <property type="entry name" value="Acid Proteases"/>
    <property type="match status" value="1"/>
</dbReference>
<name>A0A922MA56_SPOEX</name>
<feature type="region of interest" description="Disordered" evidence="1">
    <location>
        <begin position="1"/>
        <end position="27"/>
    </location>
</feature>
<dbReference type="Proteomes" id="UP000814243">
    <property type="component" value="Unassembled WGS sequence"/>
</dbReference>
<feature type="compositionally biased region" description="Low complexity" evidence="1">
    <location>
        <begin position="156"/>
        <end position="173"/>
    </location>
</feature>
<sequence>MPRRRKSLYTDANESVHEDSEPEQSSNITMPQDVLAKLLTSIQQSQAEFCQQLLREIQGTQNTDLFISKVRALFAKLPQGDLCERVELDMAYGLLDRRIRKRVDRATVTTFEELLKKARAVEDSLNESQNGRPCLRPSSHSEDRSNVAASVEPARVRTYTSSTASRSSAVVASGRMGDSATEKTGTTKLFCVYCKRSGHTKETCEKLVKNSDQNKSNSDFKKDIKCYGCGAANIIKSKCPKCNANNVKNNGHSAFYSLTSARDSRAPTDCFRSHRTPRVRSDIRSGSDGSAPRPHHAPTPLPRGSVMFGGTAGAPTCPSVERHASSLHSVRGNPAAVRGAGICVTSSRTDCNSFNENSFYINNRNRSVLCKNCIRLCTKTNVCVCTKNVKCVCTKNLKCVYTACDQGEAALPLYSSVSTSRSVSFNGCQSHPGIPDGSKSCARDFMPVTCDYKPFDNNISDSQHFSQIASGSQPFSENVSASQHFVLQYDNCQRLCGIASGGQPLNGNREFRSFLRPVLNISILGENGTALLDSAAKSCVAGHTLYALLKAKGHPMSSGMENVKLADGVLRLMNVLTTEVNVTLEGRTRLVRFLIFPESDDNESLLGIDFLINFNICVDFGNFKWHFFDSVEQFDLPFEKVLHQADSVPVSSLLRDEEASRLSDAQREVLAQFLSENKDVFELRGEPTAFAEHAIDTGDHAPVAVPPYRLTPAKKAIMQPAQLDDPEIEKIITGLESNDAVEEKRWSERGYFMQQGVLYRYNPDVDSEEPQLVLPESLRLEVVKECHDTPIAGHQ</sequence>
<feature type="region of interest" description="Disordered" evidence="1">
    <location>
        <begin position="265"/>
        <end position="305"/>
    </location>
</feature>
<dbReference type="InterPro" id="IPR021109">
    <property type="entry name" value="Peptidase_aspartic_dom_sf"/>
</dbReference>
<proteinExistence type="predicted"/>
<gene>
    <name evidence="2" type="ORF">HF086_017745</name>
</gene>
<accession>A0A922MA56</accession>
<feature type="region of interest" description="Disordered" evidence="1">
    <location>
        <begin position="122"/>
        <end position="180"/>
    </location>
</feature>
<organism evidence="2 3">
    <name type="scientific">Spodoptera exigua</name>
    <name type="common">Beet armyworm</name>
    <name type="synonym">Noctua fulgens</name>
    <dbReference type="NCBI Taxonomy" id="7107"/>
    <lineage>
        <taxon>Eukaryota</taxon>
        <taxon>Metazoa</taxon>
        <taxon>Ecdysozoa</taxon>
        <taxon>Arthropoda</taxon>
        <taxon>Hexapoda</taxon>
        <taxon>Insecta</taxon>
        <taxon>Pterygota</taxon>
        <taxon>Neoptera</taxon>
        <taxon>Endopterygota</taxon>
        <taxon>Lepidoptera</taxon>
        <taxon>Glossata</taxon>
        <taxon>Ditrysia</taxon>
        <taxon>Noctuoidea</taxon>
        <taxon>Noctuidae</taxon>
        <taxon>Amphipyrinae</taxon>
        <taxon>Spodoptera</taxon>
    </lineage>
</organism>